<dbReference type="GO" id="GO:0005615">
    <property type="term" value="C:extracellular space"/>
    <property type="evidence" value="ECO:0007669"/>
    <property type="project" value="TreeGrafter"/>
</dbReference>
<feature type="non-terminal residue" evidence="7">
    <location>
        <position position="193"/>
    </location>
</feature>
<dbReference type="Proteomes" id="UP000054359">
    <property type="component" value="Unassembled WGS sequence"/>
</dbReference>
<sequence>MYRILVGLHKLSEEDTPTVQRIMISKIVIHDGYDIGNDEAYDDDIALLQTAKPIDIKGSKGYVNGICLPKNKADPTGYATVIGWGHTRTDGENSDVLLQVTVPIIPRDLCNESYDDDLEDGIDDITEYMICAGSKGKDSCQNDSGGPLFQTDSRGVATLIGVVSHGAGCGLKFYPGVYTKVAMYKSWMAKVMS</sequence>
<dbReference type="OrthoDB" id="10059102at2759"/>
<evidence type="ECO:0000256" key="1">
    <source>
        <dbReference type="ARBA" id="ARBA00022670"/>
    </source>
</evidence>
<evidence type="ECO:0000256" key="3">
    <source>
        <dbReference type="ARBA" id="ARBA00022825"/>
    </source>
</evidence>
<organism evidence="7 8">
    <name type="scientific">Stegodyphus mimosarum</name>
    <name type="common">African social velvet spider</name>
    <dbReference type="NCBI Taxonomy" id="407821"/>
    <lineage>
        <taxon>Eukaryota</taxon>
        <taxon>Metazoa</taxon>
        <taxon>Ecdysozoa</taxon>
        <taxon>Arthropoda</taxon>
        <taxon>Chelicerata</taxon>
        <taxon>Arachnida</taxon>
        <taxon>Araneae</taxon>
        <taxon>Araneomorphae</taxon>
        <taxon>Entelegynae</taxon>
        <taxon>Eresoidea</taxon>
        <taxon>Eresidae</taxon>
        <taxon>Stegodyphus</taxon>
    </lineage>
</organism>
<dbReference type="PANTHER" id="PTHR24264">
    <property type="entry name" value="TRYPSIN-RELATED"/>
    <property type="match status" value="1"/>
</dbReference>
<feature type="domain" description="Peptidase S1" evidence="6">
    <location>
        <begin position="1"/>
        <end position="193"/>
    </location>
</feature>
<reference evidence="7 8" key="1">
    <citation type="submission" date="2013-11" db="EMBL/GenBank/DDBJ databases">
        <title>Genome sequencing of Stegodyphus mimosarum.</title>
        <authorList>
            <person name="Bechsgaard J."/>
        </authorList>
    </citation>
    <scope>NUCLEOTIDE SEQUENCE [LARGE SCALE GENOMIC DNA]</scope>
</reference>
<comment type="similarity">
    <text evidence="5">Belongs to the peptidase S1 family. CLIP subfamily.</text>
</comment>
<evidence type="ECO:0000256" key="2">
    <source>
        <dbReference type="ARBA" id="ARBA00022801"/>
    </source>
</evidence>
<dbReference type="InterPro" id="IPR050127">
    <property type="entry name" value="Serine_Proteases_S1"/>
</dbReference>
<dbReference type="PANTHER" id="PTHR24264:SF83">
    <property type="entry name" value="COMPLEMENT FACTOR I"/>
    <property type="match status" value="1"/>
</dbReference>
<protein>
    <recommendedName>
        <fullName evidence="6">Peptidase S1 domain-containing protein</fullName>
    </recommendedName>
</protein>
<proteinExistence type="inferred from homology"/>
<dbReference type="SUPFAM" id="SSF50494">
    <property type="entry name" value="Trypsin-like serine proteases"/>
    <property type="match status" value="1"/>
</dbReference>
<evidence type="ECO:0000259" key="6">
    <source>
        <dbReference type="PROSITE" id="PS50240"/>
    </source>
</evidence>
<dbReference type="Gene3D" id="2.40.10.10">
    <property type="entry name" value="Trypsin-like serine proteases"/>
    <property type="match status" value="1"/>
</dbReference>
<keyword evidence="3" id="KW-0720">Serine protease</keyword>
<dbReference type="EMBL" id="KK114854">
    <property type="protein sequence ID" value="KFM63496.1"/>
    <property type="molecule type" value="Genomic_DNA"/>
</dbReference>
<accession>A0A087TEF7</accession>
<dbReference type="GO" id="GO:0004252">
    <property type="term" value="F:serine-type endopeptidase activity"/>
    <property type="evidence" value="ECO:0007669"/>
    <property type="project" value="InterPro"/>
</dbReference>
<dbReference type="InterPro" id="IPR043504">
    <property type="entry name" value="Peptidase_S1_PA_chymotrypsin"/>
</dbReference>
<name>A0A087TEF7_STEMI</name>
<gene>
    <name evidence="7" type="ORF">X975_07973</name>
</gene>
<keyword evidence="4" id="KW-1015">Disulfide bond</keyword>
<dbReference type="OMA" id="SEANDYH"/>
<keyword evidence="8" id="KW-1185">Reference proteome</keyword>
<dbReference type="AlphaFoldDB" id="A0A087TEF7"/>
<dbReference type="STRING" id="407821.A0A087TEF7"/>
<dbReference type="InterPro" id="IPR009003">
    <property type="entry name" value="Peptidase_S1_PA"/>
</dbReference>
<dbReference type="GO" id="GO:0006508">
    <property type="term" value="P:proteolysis"/>
    <property type="evidence" value="ECO:0007669"/>
    <property type="project" value="UniProtKB-KW"/>
</dbReference>
<evidence type="ECO:0000256" key="4">
    <source>
        <dbReference type="ARBA" id="ARBA00023157"/>
    </source>
</evidence>
<evidence type="ECO:0000313" key="8">
    <source>
        <dbReference type="Proteomes" id="UP000054359"/>
    </source>
</evidence>
<dbReference type="InterPro" id="IPR001314">
    <property type="entry name" value="Peptidase_S1A"/>
</dbReference>
<dbReference type="SMART" id="SM00020">
    <property type="entry name" value="Tryp_SPc"/>
    <property type="match status" value="1"/>
</dbReference>
<dbReference type="CDD" id="cd00190">
    <property type="entry name" value="Tryp_SPc"/>
    <property type="match status" value="1"/>
</dbReference>
<evidence type="ECO:0000313" key="7">
    <source>
        <dbReference type="EMBL" id="KFM63496.1"/>
    </source>
</evidence>
<dbReference type="PROSITE" id="PS50240">
    <property type="entry name" value="TRYPSIN_DOM"/>
    <property type="match status" value="1"/>
</dbReference>
<dbReference type="Pfam" id="PF00089">
    <property type="entry name" value="Trypsin"/>
    <property type="match status" value="1"/>
</dbReference>
<dbReference type="InterPro" id="IPR001254">
    <property type="entry name" value="Trypsin_dom"/>
</dbReference>
<keyword evidence="1" id="KW-0645">Protease</keyword>
<dbReference type="PRINTS" id="PR00722">
    <property type="entry name" value="CHYMOTRYPSIN"/>
</dbReference>
<keyword evidence="2" id="KW-0378">Hydrolase</keyword>
<evidence type="ECO:0000256" key="5">
    <source>
        <dbReference type="ARBA" id="ARBA00024195"/>
    </source>
</evidence>
<dbReference type="FunFam" id="2.40.10.10:FF:000002">
    <property type="entry name" value="Transmembrane protease serine"/>
    <property type="match status" value="1"/>
</dbReference>